<comment type="caution">
    <text evidence="2">The sequence shown here is derived from an EMBL/GenBank/DDBJ whole genome shotgun (WGS) entry which is preliminary data.</text>
</comment>
<dbReference type="Gene3D" id="3.40.50.2000">
    <property type="entry name" value="Glycogen Phosphorylase B"/>
    <property type="match status" value="2"/>
</dbReference>
<dbReference type="EMBL" id="JAFIQS010000017">
    <property type="protein sequence ID" value="KAG5162758.1"/>
    <property type="molecule type" value="Genomic_DNA"/>
</dbReference>
<dbReference type="AlphaFoldDB" id="A0A8H7XLH0"/>
<dbReference type="CDD" id="cd03784">
    <property type="entry name" value="GT1_Gtf-like"/>
    <property type="match status" value="1"/>
</dbReference>
<sequence length="542" mass="60619">MSLNGRKMHHFIFSPLPLWGNVLHPSSNIVLLRYTILGHLRAPSILAARLVKEHDNLIVSIITSPSYFKNAEAEILSEFGEVPDTTRRRVRLFSIYKSDTDNVFTHIRLLFQTYSVAYQTLLDAKPITCAATGMIFEAAPRPSALFLDVYASPLMQITRALSGTTVPVIALCAIHVSFILHLYGPQSMGGEGDLASRIEAEAARRGQPVSSELGDEVFYHTEGKVTKVPGLPPMYDWEYFPQKLSPTPNVSDFLKLAYQGLASCDAAFSFSAYDLEKDSIDAMRSWFSEEWNKKLYTVGPLFASNPTTYGMVSDSNNSSSDIEAFLDKSLKERGKNSLVLISFGSLFWPIVQEYIEEVIDALIEKGFTFIVSYAPQFAKISQDLIDKVQAAETGLICKWIPQKFILNHPATGWFVTHAGQSGVMEALDSGTPMICWPFEFDQPCASAHLSENLNVAFDLIQIRTGEKGMKPLYRNGLKAEGTREAVGIEIRKILDECRGPRGEELRRNAQAIKTRFADCWKVDGVSRKDFNSFLEKYKIDLS</sequence>
<organism evidence="2">
    <name type="scientific">Psilocybe cubensis</name>
    <name type="common">Psychedelic mushroom</name>
    <name type="synonym">Stropharia cubensis</name>
    <dbReference type="NCBI Taxonomy" id="181762"/>
    <lineage>
        <taxon>Eukaryota</taxon>
        <taxon>Fungi</taxon>
        <taxon>Dikarya</taxon>
        <taxon>Basidiomycota</taxon>
        <taxon>Agaricomycotina</taxon>
        <taxon>Agaricomycetes</taxon>
        <taxon>Agaricomycetidae</taxon>
        <taxon>Agaricales</taxon>
        <taxon>Agaricineae</taxon>
        <taxon>Strophariaceae</taxon>
        <taxon>Psilocybe</taxon>
    </lineage>
</organism>
<reference evidence="2" key="1">
    <citation type="submission" date="2021-02" db="EMBL/GenBank/DDBJ databases">
        <title>Psilocybe cubensis genome.</title>
        <authorList>
            <person name="Mckernan K.J."/>
            <person name="Crawford S."/>
            <person name="Trippe A."/>
            <person name="Kane L.T."/>
            <person name="Mclaughlin S."/>
        </authorList>
    </citation>
    <scope>NUCLEOTIDE SEQUENCE [LARGE SCALE GENOMIC DNA]</scope>
    <source>
        <strain evidence="2">MGC-MH-2018</strain>
    </source>
</reference>
<keyword evidence="1" id="KW-0808">Transferase</keyword>
<protein>
    <recommendedName>
        <fullName evidence="3">UDP-Glycosyltransferase/glycogen phosphorylase</fullName>
    </recommendedName>
</protein>
<dbReference type="InterPro" id="IPR002213">
    <property type="entry name" value="UDP_glucos_trans"/>
</dbReference>
<name>A0A8H7XLH0_PSICU</name>
<dbReference type="Pfam" id="PF00201">
    <property type="entry name" value="UDPGT"/>
    <property type="match status" value="1"/>
</dbReference>
<evidence type="ECO:0000256" key="1">
    <source>
        <dbReference type="ARBA" id="ARBA00022679"/>
    </source>
</evidence>
<dbReference type="PANTHER" id="PTHR48045:SF34">
    <property type="entry name" value="ISOFLAVONE 7-O-GLUCOSYLTRANSFERASE 1-LIKE"/>
    <property type="match status" value="1"/>
</dbReference>
<evidence type="ECO:0000313" key="2">
    <source>
        <dbReference type="EMBL" id="KAG5162758.1"/>
    </source>
</evidence>
<dbReference type="OrthoDB" id="5835829at2759"/>
<dbReference type="PANTHER" id="PTHR48045">
    <property type="entry name" value="UDP-GLYCOSYLTRANSFERASE 72B1"/>
    <property type="match status" value="1"/>
</dbReference>
<dbReference type="SUPFAM" id="SSF53756">
    <property type="entry name" value="UDP-Glycosyltransferase/glycogen phosphorylase"/>
    <property type="match status" value="1"/>
</dbReference>
<proteinExistence type="predicted"/>
<accession>A0A8H7XLH0</accession>
<dbReference type="GO" id="GO:0008194">
    <property type="term" value="F:UDP-glycosyltransferase activity"/>
    <property type="evidence" value="ECO:0007669"/>
    <property type="project" value="InterPro"/>
</dbReference>
<gene>
    <name evidence="2" type="ORF">JR316_012142</name>
</gene>
<evidence type="ECO:0008006" key="3">
    <source>
        <dbReference type="Google" id="ProtNLM"/>
    </source>
</evidence>